<dbReference type="Proteomes" id="UP000658225">
    <property type="component" value="Unassembled WGS sequence"/>
</dbReference>
<keyword evidence="2 5" id="KW-0812">Transmembrane</keyword>
<dbReference type="GO" id="GO:0005524">
    <property type="term" value="F:ATP binding"/>
    <property type="evidence" value="ECO:0007669"/>
    <property type="project" value="InterPro"/>
</dbReference>
<comment type="subcellular location">
    <subcellularLocation>
        <location evidence="1">Cell membrane</location>
        <topology evidence="1">Multi-pass membrane protein</topology>
    </subcellularLocation>
</comment>
<reference evidence="6" key="1">
    <citation type="submission" date="2020-10" db="EMBL/GenBank/DDBJ databases">
        <title>Genomic Encyclopedia of Type Strains, Phase IV (KMG-IV): sequencing the most valuable type-strain genomes for metagenomic binning, comparative biology and taxonomic classification.</title>
        <authorList>
            <person name="Goeker M."/>
        </authorList>
    </citation>
    <scope>NUCLEOTIDE SEQUENCE</scope>
    <source>
        <strain evidence="6">DSM 13886</strain>
    </source>
</reference>
<dbReference type="RefSeq" id="WP_192599464.1">
    <property type="nucleotide sequence ID" value="NZ_JADBEL010000017.1"/>
</dbReference>
<evidence type="ECO:0000256" key="2">
    <source>
        <dbReference type="ARBA" id="ARBA00022692"/>
    </source>
</evidence>
<evidence type="ECO:0000256" key="5">
    <source>
        <dbReference type="SAM" id="Phobius"/>
    </source>
</evidence>
<dbReference type="SUPFAM" id="SSF90123">
    <property type="entry name" value="ABC transporter transmembrane region"/>
    <property type="match status" value="1"/>
</dbReference>
<keyword evidence="4 5" id="KW-0472">Membrane</keyword>
<evidence type="ECO:0000313" key="6">
    <source>
        <dbReference type="EMBL" id="MBE1555769.1"/>
    </source>
</evidence>
<dbReference type="AlphaFoldDB" id="A0A927MJB6"/>
<evidence type="ECO:0000313" key="7">
    <source>
        <dbReference type="Proteomes" id="UP000658225"/>
    </source>
</evidence>
<feature type="transmembrane region" description="Helical" evidence="5">
    <location>
        <begin position="50"/>
        <end position="73"/>
    </location>
</feature>
<keyword evidence="3 5" id="KW-1133">Transmembrane helix</keyword>
<dbReference type="EMBL" id="JADBEL010000017">
    <property type="protein sequence ID" value="MBE1555769.1"/>
    <property type="molecule type" value="Genomic_DNA"/>
</dbReference>
<evidence type="ECO:0000256" key="3">
    <source>
        <dbReference type="ARBA" id="ARBA00022989"/>
    </source>
</evidence>
<accession>A0A927MJB6</accession>
<keyword evidence="7" id="KW-1185">Reference proteome</keyword>
<dbReference type="GO" id="GO:0005886">
    <property type="term" value="C:plasma membrane"/>
    <property type="evidence" value="ECO:0007669"/>
    <property type="project" value="UniProtKB-SubCell"/>
</dbReference>
<protein>
    <submittedName>
        <fullName evidence="6">ABC-type bacteriocin/lantibiotic exporter with double-glycine peptidase domain</fullName>
    </submittedName>
</protein>
<dbReference type="InterPro" id="IPR036640">
    <property type="entry name" value="ABC1_TM_sf"/>
</dbReference>
<comment type="caution">
    <text evidence="6">The sequence shown here is derived from an EMBL/GenBank/DDBJ whole genome shotgun (WGS) entry which is preliminary data.</text>
</comment>
<evidence type="ECO:0000256" key="1">
    <source>
        <dbReference type="ARBA" id="ARBA00004651"/>
    </source>
</evidence>
<gene>
    <name evidence="6" type="ORF">H4683_002889</name>
</gene>
<proteinExistence type="predicted"/>
<sequence length="104" mass="11507">MLKTIRKPFGYEPIINKEDIKGPGRKKKERASDWKSVLHRIWKLVDEQRGLLITVLALVFISSALTLLGPLMIGQIIDIHIIPMTFGGLAGKIGSYAHLGNAST</sequence>
<dbReference type="Gene3D" id="1.20.1560.10">
    <property type="entry name" value="ABC transporter type 1, transmembrane domain"/>
    <property type="match status" value="1"/>
</dbReference>
<name>A0A927MJB6_9BACL</name>
<organism evidence="6 7">
    <name type="scientific">Sporosarcina limicola</name>
    <dbReference type="NCBI Taxonomy" id="34101"/>
    <lineage>
        <taxon>Bacteria</taxon>
        <taxon>Bacillati</taxon>
        <taxon>Bacillota</taxon>
        <taxon>Bacilli</taxon>
        <taxon>Bacillales</taxon>
        <taxon>Caryophanaceae</taxon>
        <taxon>Sporosarcina</taxon>
    </lineage>
</organism>
<evidence type="ECO:0000256" key="4">
    <source>
        <dbReference type="ARBA" id="ARBA00023136"/>
    </source>
</evidence>